<organism evidence="1 2">
    <name type="scientific">Candidatus Wallbacteria bacterium GWC2_49_35</name>
    <dbReference type="NCBI Taxonomy" id="1817813"/>
    <lineage>
        <taxon>Bacteria</taxon>
        <taxon>Candidatus Walliibacteriota</taxon>
    </lineage>
</organism>
<dbReference type="STRING" id="1817813.A2008_04680"/>
<comment type="caution">
    <text evidence="1">The sequence shown here is derived from an EMBL/GenBank/DDBJ whole genome shotgun (WGS) entry which is preliminary data.</text>
</comment>
<evidence type="ECO:0000313" key="1">
    <source>
        <dbReference type="EMBL" id="OGM04332.1"/>
    </source>
</evidence>
<accession>A0A1F7WNC1</accession>
<reference evidence="1 2" key="1">
    <citation type="journal article" date="2016" name="Nat. Commun.">
        <title>Thousands of microbial genomes shed light on interconnected biogeochemical processes in an aquifer system.</title>
        <authorList>
            <person name="Anantharaman K."/>
            <person name="Brown C.T."/>
            <person name="Hug L.A."/>
            <person name="Sharon I."/>
            <person name="Castelle C.J."/>
            <person name="Probst A.J."/>
            <person name="Thomas B.C."/>
            <person name="Singh A."/>
            <person name="Wilkins M.J."/>
            <person name="Karaoz U."/>
            <person name="Brodie E.L."/>
            <person name="Williams K.H."/>
            <person name="Hubbard S.S."/>
            <person name="Banfield J.F."/>
        </authorList>
    </citation>
    <scope>NUCLEOTIDE SEQUENCE [LARGE SCALE GENOMIC DNA]</scope>
</reference>
<proteinExistence type="predicted"/>
<dbReference type="EMBL" id="MGFH01000146">
    <property type="protein sequence ID" value="OGM04332.1"/>
    <property type="molecule type" value="Genomic_DNA"/>
</dbReference>
<dbReference type="AlphaFoldDB" id="A0A1F7WNC1"/>
<dbReference type="Proteomes" id="UP000178735">
    <property type="component" value="Unassembled WGS sequence"/>
</dbReference>
<evidence type="ECO:0000313" key="2">
    <source>
        <dbReference type="Proteomes" id="UP000178735"/>
    </source>
</evidence>
<gene>
    <name evidence="1" type="ORF">A2008_04680</name>
</gene>
<name>A0A1F7WNC1_9BACT</name>
<sequence length="68" mass="7896">MRLKGISSYLPPPDNVKNILFKKIAEITKFFFVSSIIIDKLTFVKGEKIILCLVNKAELKYNITRHKK</sequence>
<protein>
    <submittedName>
        <fullName evidence="1">Uncharacterized protein</fullName>
    </submittedName>
</protein>